<evidence type="ECO:0000313" key="5">
    <source>
        <dbReference type="EMBL" id="RAO72597.1"/>
    </source>
</evidence>
<feature type="domain" description="DUF7707" evidence="4">
    <location>
        <begin position="20"/>
        <end position="124"/>
    </location>
</feature>
<comment type="caution">
    <text evidence="5">The sequence shown here is derived from an EMBL/GenBank/DDBJ whole genome shotgun (WGS) entry which is preliminary data.</text>
</comment>
<keyword evidence="2" id="KW-0472">Membrane</keyword>
<keyword evidence="2" id="KW-1133">Transmembrane helix</keyword>
<proteinExistence type="predicted"/>
<dbReference type="PANTHER" id="PTHR38118">
    <property type="entry name" value="ANCHORED CELL WALL PROTEIN 11-RELATED"/>
    <property type="match status" value="1"/>
</dbReference>
<dbReference type="EMBL" id="MIKG01000020">
    <property type="protein sequence ID" value="RAO72597.1"/>
    <property type="molecule type" value="Genomic_DNA"/>
</dbReference>
<keyword evidence="6" id="KW-1185">Reference proteome</keyword>
<evidence type="ECO:0000256" key="1">
    <source>
        <dbReference type="SAM" id="MobiDB-lite"/>
    </source>
</evidence>
<dbReference type="RefSeq" id="XP_040737111.1">
    <property type="nucleotide sequence ID" value="XM_040881433.1"/>
</dbReference>
<evidence type="ECO:0000256" key="3">
    <source>
        <dbReference type="SAM" id="SignalP"/>
    </source>
</evidence>
<dbReference type="STRING" id="1196081.A0A364L9W1"/>
<keyword evidence="3" id="KW-0732">Signal</keyword>
<feature type="compositionally biased region" description="Low complexity" evidence="1">
    <location>
        <begin position="129"/>
        <end position="146"/>
    </location>
</feature>
<accession>A0A364L9W1</accession>
<feature type="region of interest" description="Disordered" evidence="1">
    <location>
        <begin position="125"/>
        <end position="146"/>
    </location>
</feature>
<evidence type="ECO:0000259" key="4">
    <source>
        <dbReference type="Pfam" id="PF24808"/>
    </source>
</evidence>
<reference evidence="5 6" key="1">
    <citation type="journal article" date="2017" name="Biotechnol. Biofuels">
        <title>Differential beta-glucosidase expression as a function of carbon source availability in Talaromyces amestolkiae: a genomic and proteomic approach.</title>
        <authorList>
            <person name="de Eugenio L.I."/>
            <person name="Mendez-Liter J.A."/>
            <person name="Nieto-Dominguez M."/>
            <person name="Alonso L."/>
            <person name="Gil-Munoz J."/>
            <person name="Barriuso J."/>
            <person name="Prieto A."/>
            <person name="Martinez M.J."/>
        </authorList>
    </citation>
    <scope>NUCLEOTIDE SEQUENCE [LARGE SCALE GENOMIC DNA]</scope>
    <source>
        <strain evidence="5 6">CIB</strain>
    </source>
</reference>
<evidence type="ECO:0000256" key="2">
    <source>
        <dbReference type="SAM" id="Phobius"/>
    </source>
</evidence>
<organism evidence="5 6">
    <name type="scientific">Talaromyces amestolkiae</name>
    <dbReference type="NCBI Taxonomy" id="1196081"/>
    <lineage>
        <taxon>Eukaryota</taxon>
        <taxon>Fungi</taxon>
        <taxon>Dikarya</taxon>
        <taxon>Ascomycota</taxon>
        <taxon>Pezizomycotina</taxon>
        <taxon>Eurotiomycetes</taxon>
        <taxon>Eurotiomycetidae</taxon>
        <taxon>Eurotiales</taxon>
        <taxon>Trichocomaceae</taxon>
        <taxon>Talaromyces</taxon>
        <taxon>Talaromyces sect. Talaromyces</taxon>
    </lineage>
</organism>
<dbReference type="GeneID" id="63797823"/>
<protein>
    <recommendedName>
        <fullName evidence="4">DUF7707 domain-containing protein</fullName>
    </recommendedName>
</protein>
<feature type="signal peptide" evidence="3">
    <location>
        <begin position="1"/>
        <end position="18"/>
    </location>
</feature>
<name>A0A364L9W1_TALAM</name>
<sequence length="206" mass="21233">MLVQAVLYLAWMVSLAASQTIDPSTIPIATRNQWCEQQKTSCPLICLQLPNGTASTDSDTCDPSTLDFSCVCGDGQSPNSTEYSQTIPYFICTAYNTQCQANCNGDSTCQAACVQDHPCGAQEPRRYNTTSSATSGATATATGTATTSGGGDVLYTGFGTGSASVATGKTSAGSVGVMRPFLSEFSQVYGLFMIAAGLAGGFAVVL</sequence>
<feature type="transmembrane region" description="Helical" evidence="2">
    <location>
        <begin position="188"/>
        <end position="205"/>
    </location>
</feature>
<gene>
    <name evidence="5" type="ORF">BHQ10_008609</name>
</gene>
<dbReference type="Proteomes" id="UP000249363">
    <property type="component" value="Unassembled WGS sequence"/>
</dbReference>
<keyword evidence="2" id="KW-0812">Transmembrane</keyword>
<dbReference type="PANTHER" id="PTHR38118:SF2">
    <property type="entry name" value="CDP-ALCOHOL PHOSPHATIDYLTRANSFERASE PROTEIN"/>
    <property type="match status" value="1"/>
</dbReference>
<dbReference type="OrthoDB" id="2439692at2759"/>
<evidence type="ECO:0000313" key="6">
    <source>
        <dbReference type="Proteomes" id="UP000249363"/>
    </source>
</evidence>
<feature type="chain" id="PRO_5016750929" description="DUF7707 domain-containing protein" evidence="3">
    <location>
        <begin position="19"/>
        <end position="206"/>
    </location>
</feature>
<dbReference type="InterPro" id="IPR056124">
    <property type="entry name" value="DUF7707"/>
</dbReference>
<dbReference type="AlphaFoldDB" id="A0A364L9W1"/>
<dbReference type="Pfam" id="PF24808">
    <property type="entry name" value="DUF7707"/>
    <property type="match status" value="1"/>
</dbReference>